<protein>
    <recommendedName>
        <fullName evidence="2">Zn(2)-C6 fungal-type domain-containing protein</fullName>
    </recommendedName>
</protein>
<dbReference type="PROSITE" id="PS50048">
    <property type="entry name" value="ZN2_CY6_FUNGAL_2"/>
    <property type="match status" value="1"/>
</dbReference>
<dbReference type="EMBL" id="ML977558">
    <property type="protein sequence ID" value="KAF2007079.1"/>
    <property type="molecule type" value="Genomic_DNA"/>
</dbReference>
<dbReference type="PANTHER" id="PTHR31668">
    <property type="entry name" value="GLUCOSE TRANSPORT TRANSCRIPTION REGULATOR RGT1-RELATED-RELATED"/>
    <property type="match status" value="1"/>
</dbReference>
<evidence type="ECO:0000259" key="2">
    <source>
        <dbReference type="PROSITE" id="PS50048"/>
    </source>
</evidence>
<sequence length="542" mass="60245">MIRKPTQQACEACRRRKIKCSGAPPCNGCLAANLPCNFANAGTKRGGNRARATVLNELRGGRDDAEIGSSGVARDVRMGNEDERAGQLFTGEGLEDVDSGVVETCVSAYLQRIHPVVPFLTEEILRSEIEEAKTEVSSRQFVSSFCAYVITFGKVLDVDEHDVQAATTPPIQTTNAHANTTYGRRLLYAALRIQYPERIAEPTLRDVFISFFLYGALAGLGDYRMGWFYLREATTLFEMLRVNDGKRGRMGMGWWGEEIYGRTFWVLVVSERAHAIRRNRPITLQITPSSPPLNSLSPIDAGLSHLTQLFRPFDSVFFAVWNASQQHCSKDWLLGLERDIRTALPPFLTGTLSNEQVANLRVSQLWLRIKLWELFPRFGFLSSDSVYECLTFRYPIVVASELMVLAMKLPIGSLQTHGVGMTEKIFDISCALADILPFIPSAHTHPPSLSHSTSNPLSTLTPTDYLTSTATLLAKLPSGPEKFLPLLLAKLKELRPELVTRLCEACQCPVPVMQGPMSPDTRGWYEEEVGGSLQRDLRGGVL</sequence>
<dbReference type="GO" id="GO:0000981">
    <property type="term" value="F:DNA-binding transcription factor activity, RNA polymerase II-specific"/>
    <property type="evidence" value="ECO:0007669"/>
    <property type="project" value="InterPro"/>
</dbReference>
<name>A0A6A5X106_9PLEO</name>
<dbReference type="InterPro" id="IPR036864">
    <property type="entry name" value="Zn2-C6_fun-type_DNA-bd_sf"/>
</dbReference>
<dbReference type="AlphaFoldDB" id="A0A6A5X106"/>
<dbReference type="InterPro" id="IPR001138">
    <property type="entry name" value="Zn2Cys6_DnaBD"/>
</dbReference>
<dbReference type="CDD" id="cd12148">
    <property type="entry name" value="fungal_TF_MHR"/>
    <property type="match status" value="1"/>
</dbReference>
<feature type="domain" description="Zn(2)-C6 fungal-type" evidence="2">
    <location>
        <begin position="9"/>
        <end position="38"/>
    </location>
</feature>
<dbReference type="InterPro" id="IPR050797">
    <property type="entry name" value="Carb_Metab_Trans_Reg"/>
</dbReference>
<keyword evidence="4" id="KW-1185">Reference proteome</keyword>
<dbReference type="OrthoDB" id="4132249at2759"/>
<evidence type="ECO:0000256" key="1">
    <source>
        <dbReference type="ARBA" id="ARBA00023242"/>
    </source>
</evidence>
<dbReference type="PANTHER" id="PTHR31668:SF20">
    <property type="entry name" value="ZN(II)2CYS6 TRANSCRIPTION FACTOR (EUROFUNG)"/>
    <property type="match status" value="1"/>
</dbReference>
<dbReference type="Proteomes" id="UP000799779">
    <property type="component" value="Unassembled WGS sequence"/>
</dbReference>
<gene>
    <name evidence="3" type="ORF">P154DRAFT_481047</name>
</gene>
<evidence type="ECO:0000313" key="3">
    <source>
        <dbReference type="EMBL" id="KAF2007079.1"/>
    </source>
</evidence>
<dbReference type="CDD" id="cd00067">
    <property type="entry name" value="GAL4"/>
    <property type="match status" value="1"/>
</dbReference>
<accession>A0A6A5X106</accession>
<dbReference type="Pfam" id="PF00172">
    <property type="entry name" value="Zn_clus"/>
    <property type="match status" value="1"/>
</dbReference>
<dbReference type="PROSITE" id="PS00463">
    <property type="entry name" value="ZN2_CY6_FUNGAL_1"/>
    <property type="match status" value="1"/>
</dbReference>
<dbReference type="SMART" id="SM00066">
    <property type="entry name" value="GAL4"/>
    <property type="match status" value="1"/>
</dbReference>
<proteinExistence type="predicted"/>
<dbReference type="SUPFAM" id="SSF57701">
    <property type="entry name" value="Zn2/Cys6 DNA-binding domain"/>
    <property type="match status" value="1"/>
</dbReference>
<keyword evidence="1" id="KW-0539">Nucleus</keyword>
<dbReference type="GO" id="GO:0008270">
    <property type="term" value="F:zinc ion binding"/>
    <property type="evidence" value="ECO:0007669"/>
    <property type="project" value="InterPro"/>
</dbReference>
<reference evidence="3" key="1">
    <citation type="journal article" date="2020" name="Stud. Mycol.">
        <title>101 Dothideomycetes genomes: a test case for predicting lifestyles and emergence of pathogens.</title>
        <authorList>
            <person name="Haridas S."/>
            <person name="Albert R."/>
            <person name="Binder M."/>
            <person name="Bloem J."/>
            <person name="Labutti K."/>
            <person name="Salamov A."/>
            <person name="Andreopoulos B."/>
            <person name="Baker S."/>
            <person name="Barry K."/>
            <person name="Bills G."/>
            <person name="Bluhm B."/>
            <person name="Cannon C."/>
            <person name="Castanera R."/>
            <person name="Culley D."/>
            <person name="Daum C."/>
            <person name="Ezra D."/>
            <person name="Gonzalez J."/>
            <person name="Henrissat B."/>
            <person name="Kuo A."/>
            <person name="Liang C."/>
            <person name="Lipzen A."/>
            <person name="Lutzoni F."/>
            <person name="Magnuson J."/>
            <person name="Mondo S."/>
            <person name="Nolan M."/>
            <person name="Ohm R."/>
            <person name="Pangilinan J."/>
            <person name="Park H.-J."/>
            <person name="Ramirez L."/>
            <person name="Alfaro M."/>
            <person name="Sun H."/>
            <person name="Tritt A."/>
            <person name="Yoshinaga Y."/>
            <person name="Zwiers L.-H."/>
            <person name="Turgeon B."/>
            <person name="Goodwin S."/>
            <person name="Spatafora J."/>
            <person name="Crous P."/>
            <person name="Grigoriev I."/>
        </authorList>
    </citation>
    <scope>NUCLEOTIDE SEQUENCE</scope>
    <source>
        <strain evidence="3">CBS 123094</strain>
    </source>
</reference>
<evidence type="ECO:0000313" key="4">
    <source>
        <dbReference type="Proteomes" id="UP000799779"/>
    </source>
</evidence>
<organism evidence="3 4">
    <name type="scientific">Amniculicola lignicola CBS 123094</name>
    <dbReference type="NCBI Taxonomy" id="1392246"/>
    <lineage>
        <taxon>Eukaryota</taxon>
        <taxon>Fungi</taxon>
        <taxon>Dikarya</taxon>
        <taxon>Ascomycota</taxon>
        <taxon>Pezizomycotina</taxon>
        <taxon>Dothideomycetes</taxon>
        <taxon>Pleosporomycetidae</taxon>
        <taxon>Pleosporales</taxon>
        <taxon>Amniculicolaceae</taxon>
        <taxon>Amniculicola</taxon>
    </lineage>
</organism>
<dbReference type="Gene3D" id="4.10.240.10">
    <property type="entry name" value="Zn(2)-C6 fungal-type DNA-binding domain"/>
    <property type="match status" value="1"/>
</dbReference>